<keyword evidence="3" id="KW-1185">Reference proteome</keyword>
<proteinExistence type="predicted"/>
<accession>A0A9X0A5Y2</accession>
<evidence type="ECO:0008006" key="4">
    <source>
        <dbReference type="Google" id="ProtNLM"/>
    </source>
</evidence>
<dbReference type="InterPro" id="IPR045860">
    <property type="entry name" value="Snake_toxin-like_sf"/>
</dbReference>
<dbReference type="Gene3D" id="2.10.60.10">
    <property type="entry name" value="CD59"/>
    <property type="match status" value="1"/>
</dbReference>
<dbReference type="SUPFAM" id="SSF57302">
    <property type="entry name" value="Snake toxin-like"/>
    <property type="match status" value="1"/>
</dbReference>
<evidence type="ECO:0000313" key="3">
    <source>
        <dbReference type="Proteomes" id="UP001163046"/>
    </source>
</evidence>
<dbReference type="EMBL" id="MU825397">
    <property type="protein sequence ID" value="KAJ7393698.1"/>
    <property type="molecule type" value="Genomic_DNA"/>
</dbReference>
<evidence type="ECO:0000313" key="2">
    <source>
        <dbReference type="EMBL" id="KAJ7393698.1"/>
    </source>
</evidence>
<keyword evidence="1" id="KW-0732">Signal</keyword>
<reference evidence="2" key="1">
    <citation type="submission" date="2023-01" db="EMBL/GenBank/DDBJ databases">
        <title>Genome assembly of the deep-sea coral Lophelia pertusa.</title>
        <authorList>
            <person name="Herrera S."/>
            <person name="Cordes E."/>
        </authorList>
    </citation>
    <scope>NUCLEOTIDE SEQUENCE</scope>
    <source>
        <strain evidence="2">USNM1676648</strain>
        <tissue evidence="2">Polyp</tissue>
    </source>
</reference>
<evidence type="ECO:0000256" key="1">
    <source>
        <dbReference type="SAM" id="SignalP"/>
    </source>
</evidence>
<gene>
    <name evidence="2" type="ORF">OS493_003356</name>
</gene>
<feature type="chain" id="PRO_5040739336" description="UPAR/Ly6 domain-containing protein" evidence="1">
    <location>
        <begin position="21"/>
        <end position="80"/>
    </location>
</feature>
<comment type="caution">
    <text evidence="2">The sequence shown here is derived from an EMBL/GenBank/DDBJ whole genome shotgun (WGS) entry which is preliminary data.</text>
</comment>
<name>A0A9X0A5Y2_9CNID</name>
<feature type="signal peptide" evidence="1">
    <location>
        <begin position="1"/>
        <end position="20"/>
    </location>
</feature>
<organism evidence="2 3">
    <name type="scientific">Desmophyllum pertusum</name>
    <dbReference type="NCBI Taxonomy" id="174260"/>
    <lineage>
        <taxon>Eukaryota</taxon>
        <taxon>Metazoa</taxon>
        <taxon>Cnidaria</taxon>
        <taxon>Anthozoa</taxon>
        <taxon>Hexacorallia</taxon>
        <taxon>Scleractinia</taxon>
        <taxon>Caryophylliina</taxon>
        <taxon>Caryophylliidae</taxon>
        <taxon>Desmophyllum</taxon>
    </lineage>
</organism>
<dbReference type="AlphaFoldDB" id="A0A9X0A5Y2"/>
<sequence length="80" mass="9000">MTKLLAVCFLMLYMATATFGLKCYTCNSTESVQECEKLQELKTCTPGWDRCLTFSTIAKMVTTKLKITERAVEEELSATT</sequence>
<dbReference type="Proteomes" id="UP001163046">
    <property type="component" value="Unassembled WGS sequence"/>
</dbReference>
<protein>
    <recommendedName>
        <fullName evidence="4">UPAR/Ly6 domain-containing protein</fullName>
    </recommendedName>
</protein>